<gene>
    <name evidence="3" type="ORF">HMI01_25150</name>
    <name evidence="4" type="ORF">SAMN05421668_1246</name>
</gene>
<dbReference type="OrthoDB" id="9788468at2"/>
<dbReference type="InterPro" id="IPR029068">
    <property type="entry name" value="Glyas_Bleomycin-R_OHBP_Dase"/>
</dbReference>
<reference evidence="3 6" key="2">
    <citation type="submission" date="2019-07" db="EMBL/GenBank/DDBJ databases">
        <title>Whole genome shotgun sequence of Halolactibacillus miurensis NBRC 100873.</title>
        <authorList>
            <person name="Hosoyama A."/>
            <person name="Uohara A."/>
            <person name="Ohji S."/>
            <person name="Ichikawa N."/>
        </authorList>
    </citation>
    <scope>NUCLEOTIDE SEQUENCE [LARGE SCALE GENOMIC DNA]</scope>
    <source>
        <strain evidence="3 6">NBRC 100873</strain>
    </source>
</reference>
<protein>
    <submittedName>
        <fullName evidence="4">Glyoxalase/Bleomycin resistance protein/Dioxygenase superfamily protein</fullName>
    </submittedName>
    <submittedName>
        <fullName evidence="3">Lactoylglutathione lyase</fullName>
    </submittedName>
</protein>
<dbReference type="PROSITE" id="PS51819">
    <property type="entry name" value="VOC"/>
    <property type="match status" value="1"/>
</dbReference>
<keyword evidence="4" id="KW-0223">Dioxygenase</keyword>
<dbReference type="Gene3D" id="3.10.180.10">
    <property type="entry name" value="2,3-Dihydroxybiphenyl 1,2-Dioxygenase, domain 1"/>
    <property type="match status" value="1"/>
</dbReference>
<evidence type="ECO:0000256" key="1">
    <source>
        <dbReference type="ARBA" id="ARBA00022723"/>
    </source>
</evidence>
<dbReference type="STRING" id="306541.SAMN05421668_1246"/>
<dbReference type="EMBL" id="BJWJ01000038">
    <property type="protein sequence ID" value="GEM05527.1"/>
    <property type="molecule type" value="Genomic_DNA"/>
</dbReference>
<name>A0A1I6UAY2_9BACI</name>
<dbReference type="PANTHER" id="PTHR43048">
    <property type="entry name" value="METHYLMALONYL-COA EPIMERASE"/>
    <property type="match status" value="1"/>
</dbReference>
<dbReference type="AlphaFoldDB" id="A0A1I6UAY2"/>
<dbReference type="GO" id="GO:0046491">
    <property type="term" value="P:L-methylmalonyl-CoA metabolic process"/>
    <property type="evidence" value="ECO:0007669"/>
    <property type="project" value="TreeGrafter"/>
</dbReference>
<evidence type="ECO:0000313" key="4">
    <source>
        <dbReference type="EMBL" id="SFS98554.1"/>
    </source>
</evidence>
<dbReference type="EMBL" id="FPAI01000024">
    <property type="protein sequence ID" value="SFS98554.1"/>
    <property type="molecule type" value="Genomic_DNA"/>
</dbReference>
<proteinExistence type="predicted"/>
<reference evidence="4 5" key="1">
    <citation type="submission" date="2016-10" db="EMBL/GenBank/DDBJ databases">
        <authorList>
            <person name="de Groot N.N."/>
        </authorList>
    </citation>
    <scope>NUCLEOTIDE SEQUENCE [LARGE SCALE GENOMIC DNA]</scope>
    <source>
        <strain evidence="4 5">DSM 17074</strain>
    </source>
</reference>
<evidence type="ECO:0000313" key="5">
    <source>
        <dbReference type="Proteomes" id="UP000199139"/>
    </source>
</evidence>
<dbReference type="PANTHER" id="PTHR43048:SF3">
    <property type="entry name" value="METHYLMALONYL-COA EPIMERASE, MITOCHONDRIAL"/>
    <property type="match status" value="1"/>
</dbReference>
<keyword evidence="1" id="KW-0479">Metal-binding</keyword>
<keyword evidence="3" id="KW-0456">Lyase</keyword>
<dbReference type="GO" id="GO:0004493">
    <property type="term" value="F:methylmalonyl-CoA epimerase activity"/>
    <property type="evidence" value="ECO:0007669"/>
    <property type="project" value="TreeGrafter"/>
</dbReference>
<evidence type="ECO:0000259" key="2">
    <source>
        <dbReference type="PROSITE" id="PS51819"/>
    </source>
</evidence>
<dbReference type="GO" id="GO:0051213">
    <property type="term" value="F:dioxygenase activity"/>
    <property type="evidence" value="ECO:0007669"/>
    <property type="project" value="UniProtKB-KW"/>
</dbReference>
<evidence type="ECO:0000313" key="6">
    <source>
        <dbReference type="Proteomes" id="UP000321773"/>
    </source>
</evidence>
<evidence type="ECO:0000313" key="3">
    <source>
        <dbReference type="EMBL" id="GEM05527.1"/>
    </source>
</evidence>
<keyword evidence="4" id="KW-0560">Oxidoreductase</keyword>
<dbReference type="SUPFAM" id="SSF54593">
    <property type="entry name" value="Glyoxalase/Bleomycin resistance protein/Dihydroxybiphenyl dioxygenase"/>
    <property type="match status" value="1"/>
</dbReference>
<dbReference type="GO" id="GO:0046872">
    <property type="term" value="F:metal ion binding"/>
    <property type="evidence" value="ECO:0007669"/>
    <property type="project" value="UniProtKB-KW"/>
</dbReference>
<dbReference type="Proteomes" id="UP000199139">
    <property type="component" value="Unassembled WGS sequence"/>
</dbReference>
<dbReference type="InterPro" id="IPR037523">
    <property type="entry name" value="VOC_core"/>
</dbReference>
<dbReference type="GO" id="GO:0016829">
    <property type="term" value="F:lyase activity"/>
    <property type="evidence" value="ECO:0007669"/>
    <property type="project" value="UniProtKB-KW"/>
</dbReference>
<dbReference type="RefSeq" id="WP_062323239.1">
    <property type="nucleotide sequence ID" value="NZ_BJWJ01000038.1"/>
</dbReference>
<accession>A0A1I6UAY2</accession>
<dbReference type="Proteomes" id="UP000321773">
    <property type="component" value="Unassembled WGS sequence"/>
</dbReference>
<keyword evidence="6" id="KW-1185">Reference proteome</keyword>
<dbReference type="InterPro" id="IPR051785">
    <property type="entry name" value="MMCE/EMCE_epimerase"/>
</dbReference>
<organism evidence="4 5">
    <name type="scientific">Halolactibacillus miurensis</name>
    <dbReference type="NCBI Taxonomy" id="306541"/>
    <lineage>
        <taxon>Bacteria</taxon>
        <taxon>Bacillati</taxon>
        <taxon>Bacillota</taxon>
        <taxon>Bacilli</taxon>
        <taxon>Bacillales</taxon>
        <taxon>Bacillaceae</taxon>
        <taxon>Halolactibacillus</taxon>
    </lineage>
</organism>
<feature type="domain" description="VOC" evidence="2">
    <location>
        <begin position="8"/>
        <end position="147"/>
    </location>
</feature>
<dbReference type="Pfam" id="PF13669">
    <property type="entry name" value="Glyoxalase_4"/>
    <property type="match status" value="1"/>
</dbReference>
<sequence length="151" mass="17215">MSGLDTTCVTQIGILVNDIEKVRQAYSEIFQIEEPEIIETGPIEEAETNYRGKPSEARSKLCFFNFGQVQIELIQPDQHPSTWREYLDEHGEGVHHIAFVINGMKEKVMYLEGKGIPLVQEGEYDGGRYSYMDSTDNLKVLLELLENDEVS</sequence>